<dbReference type="Gene3D" id="1.50.10.10">
    <property type="match status" value="1"/>
</dbReference>
<dbReference type="InterPro" id="IPR008928">
    <property type="entry name" value="6-hairpin_glycosidase_sf"/>
</dbReference>
<keyword evidence="5" id="KW-1185">Reference proteome</keyword>
<evidence type="ECO:0000313" key="4">
    <source>
        <dbReference type="EMBL" id="OUJ75780.1"/>
    </source>
</evidence>
<evidence type="ECO:0000259" key="3">
    <source>
        <dbReference type="Pfam" id="PF22124"/>
    </source>
</evidence>
<dbReference type="AlphaFoldDB" id="A0A243WJH9"/>
<dbReference type="InterPro" id="IPR054363">
    <property type="entry name" value="GH95_cat"/>
</dbReference>
<dbReference type="Proteomes" id="UP000194873">
    <property type="component" value="Unassembled WGS sequence"/>
</dbReference>
<dbReference type="InterPro" id="IPR012341">
    <property type="entry name" value="6hp_glycosidase-like_sf"/>
</dbReference>
<feature type="domain" description="Glycosyl hydrolase family 95 catalytic" evidence="3">
    <location>
        <begin position="307"/>
        <end position="724"/>
    </location>
</feature>
<dbReference type="InterPro" id="IPR027414">
    <property type="entry name" value="GH95_N_dom"/>
</dbReference>
<dbReference type="SUPFAM" id="SSF48208">
    <property type="entry name" value="Six-hairpin glycosidases"/>
    <property type="match status" value="1"/>
</dbReference>
<dbReference type="FunFam" id="1.50.10.10:FF:000028">
    <property type="entry name" value="Alpha-L-fucosidase 2"/>
    <property type="match status" value="1"/>
</dbReference>
<protein>
    <submittedName>
        <fullName evidence="4">Alpha-L-fucosidase</fullName>
    </submittedName>
</protein>
<comment type="caution">
    <text evidence="4">The sequence shown here is derived from an EMBL/GenBank/DDBJ whole genome shotgun (WGS) entry which is preliminary data.</text>
</comment>
<feature type="domain" description="Glycosyl hydrolase family 95 N-terminal" evidence="1">
    <location>
        <begin position="29"/>
        <end position="279"/>
    </location>
</feature>
<name>A0A243WJH9_9BACT</name>
<dbReference type="Pfam" id="PF14498">
    <property type="entry name" value="Glyco_hyd_65N_2"/>
    <property type="match status" value="1"/>
</dbReference>
<organism evidence="4 5">
    <name type="scientific">Hymenobacter crusticola</name>
    <dbReference type="NCBI Taxonomy" id="1770526"/>
    <lineage>
        <taxon>Bacteria</taxon>
        <taxon>Pseudomonadati</taxon>
        <taxon>Bacteroidota</taxon>
        <taxon>Cytophagia</taxon>
        <taxon>Cytophagales</taxon>
        <taxon>Hymenobacteraceae</taxon>
        <taxon>Hymenobacter</taxon>
    </lineage>
</organism>
<feature type="domain" description="Alpha fucosidase A-like C-terminal" evidence="2">
    <location>
        <begin position="726"/>
        <end position="788"/>
    </location>
</feature>
<gene>
    <name evidence="4" type="ORF">BXP70_00275</name>
</gene>
<proteinExistence type="predicted"/>
<dbReference type="PANTHER" id="PTHR31084">
    <property type="entry name" value="ALPHA-L-FUCOSIDASE 2"/>
    <property type="match status" value="1"/>
</dbReference>
<dbReference type="OrthoDB" id="9802600at2"/>
<dbReference type="RefSeq" id="WP_086592021.1">
    <property type="nucleotide sequence ID" value="NZ_MTSE01000001.1"/>
</dbReference>
<evidence type="ECO:0000313" key="5">
    <source>
        <dbReference type="Proteomes" id="UP000194873"/>
    </source>
</evidence>
<reference evidence="4 5" key="1">
    <citation type="submission" date="2017-01" db="EMBL/GenBank/DDBJ databases">
        <title>A new Hymenobacter.</title>
        <authorList>
            <person name="Liang Y."/>
            <person name="Feng F."/>
        </authorList>
    </citation>
    <scope>NUCLEOTIDE SEQUENCE [LARGE SCALE GENOMIC DNA]</scope>
    <source>
        <strain evidence="4">MIMBbqt21</strain>
    </source>
</reference>
<accession>A0A243WJH9</accession>
<dbReference type="PIRSF" id="PIRSF007663">
    <property type="entry name" value="UCP007663"/>
    <property type="match status" value="1"/>
</dbReference>
<dbReference type="GO" id="GO:0004560">
    <property type="term" value="F:alpha-L-fucosidase activity"/>
    <property type="evidence" value="ECO:0007669"/>
    <property type="project" value="InterPro"/>
</dbReference>
<dbReference type="Pfam" id="PF22124">
    <property type="entry name" value="Glyco_hydro_95_cat"/>
    <property type="match status" value="1"/>
</dbReference>
<dbReference type="Pfam" id="PF21307">
    <property type="entry name" value="Glyco_hydro_95_C"/>
    <property type="match status" value="1"/>
</dbReference>
<dbReference type="EMBL" id="MTSE01000001">
    <property type="protein sequence ID" value="OUJ75780.1"/>
    <property type="molecule type" value="Genomic_DNA"/>
</dbReference>
<dbReference type="InterPro" id="IPR016518">
    <property type="entry name" value="Alpha-L-fucosidase"/>
</dbReference>
<dbReference type="GO" id="GO:0005975">
    <property type="term" value="P:carbohydrate metabolic process"/>
    <property type="evidence" value="ECO:0007669"/>
    <property type="project" value="InterPro"/>
</dbReference>
<evidence type="ECO:0000259" key="1">
    <source>
        <dbReference type="Pfam" id="PF14498"/>
    </source>
</evidence>
<evidence type="ECO:0000259" key="2">
    <source>
        <dbReference type="Pfam" id="PF21307"/>
    </source>
</evidence>
<dbReference type="PANTHER" id="PTHR31084:SF0">
    <property type="entry name" value="ALPHA-L-FUCOSIDASE 2"/>
    <property type="match status" value="1"/>
</dbReference>
<dbReference type="InterPro" id="IPR049053">
    <property type="entry name" value="AFCA-like_C"/>
</dbReference>
<sequence>MRYLRAFLLANYLLVGLAFTSLAQTDMTLWYQQPAKVWTEALPLGNGRIGAMVFGRVEEELIQLNEQSLWSGGPANLNPNPEAPKYLPQIREALFAEDYQKAEQLCRKLQGLYTESYLPLGDLRLKQHFAGEPTDYYRDLNIANATSLTRFKVGDVEYSRELLVSAPDQVLVIRLKASKKGQLTFDASTKSQLRYKLASAGSNELVMSGEAPSHADPNYVGYNPKPILYDSTDACRGMRYELRMKASTKGGQVTADASGLHVRNATEVVLYVSAATSFNGFDKCPDKDGKDQAKLASGYLEKAFGKSFEAIKKSHIKDYQGYFNRVSLSLNGNPAVNLSTLERLKRYADGATDPALEALYFQFGRYLLISCSRPGGLPANLQGIWNDNLRPPWSSNFTTNINTQMNYWPAEMVNLSELHQPLLDFIKTTAATGQQTAQNFYNARGWAVHHNSDIWATSNPVGDLGKGSPSWANWSLGSPWLSQHLYEHYRFTNDLGYLRSTAYPLMKGAAEFCLDWLVDDGKGHLVTAPASSPENVFITEKGDKGSISVASTMDMSIIWDLFTNVIEASEKLGADAAFRQLLLEKRAKLFPMQIGARGQLQEWYKDWREEDPQHRHVSHLFGLHPGRQISPLTTPELAAAARRTLELRGDAGTGWSIAWKINFWARLHDGDHAYKLLRNLLHLTGVEGTQYSKGGGTYPNLFCAHPPFQIDGNFGGTSGIGEMLLQSQEDAIQLLPALPAAWQEGNVTGLRARGGYEVDLAWQKGKLQAVTIRSLAGATCKVRYADKVIDLQLQPGQTRKLDGNLK</sequence>